<feature type="region of interest" description="Disordered" evidence="1">
    <location>
        <begin position="751"/>
        <end position="803"/>
    </location>
</feature>
<organism evidence="2 3">
    <name type="scientific">Durusdinium trenchii</name>
    <dbReference type="NCBI Taxonomy" id="1381693"/>
    <lineage>
        <taxon>Eukaryota</taxon>
        <taxon>Sar</taxon>
        <taxon>Alveolata</taxon>
        <taxon>Dinophyceae</taxon>
        <taxon>Suessiales</taxon>
        <taxon>Symbiodiniaceae</taxon>
        <taxon>Durusdinium</taxon>
    </lineage>
</organism>
<feature type="region of interest" description="Disordered" evidence="1">
    <location>
        <begin position="701"/>
        <end position="739"/>
    </location>
</feature>
<feature type="compositionally biased region" description="Low complexity" evidence="1">
    <location>
        <begin position="53"/>
        <end position="63"/>
    </location>
</feature>
<gene>
    <name evidence="2" type="ORF">CCMP2556_LOCUS14982</name>
</gene>
<protein>
    <submittedName>
        <fullName evidence="2">Uncharacterized protein</fullName>
    </submittedName>
</protein>
<reference evidence="2 3" key="1">
    <citation type="submission" date="2024-02" db="EMBL/GenBank/DDBJ databases">
        <authorList>
            <person name="Chen Y."/>
            <person name="Shah S."/>
            <person name="Dougan E. K."/>
            <person name="Thang M."/>
            <person name="Chan C."/>
        </authorList>
    </citation>
    <scope>NUCLEOTIDE SEQUENCE [LARGE SCALE GENOMIC DNA]</scope>
</reference>
<feature type="compositionally biased region" description="Basic and acidic residues" evidence="1">
    <location>
        <begin position="139"/>
        <end position="166"/>
    </location>
</feature>
<feature type="compositionally biased region" description="Basic and acidic residues" evidence="1">
    <location>
        <begin position="661"/>
        <end position="687"/>
    </location>
</feature>
<name>A0ABP0K7M9_9DINO</name>
<accession>A0ABP0K7M9</accession>
<dbReference type="Proteomes" id="UP001642484">
    <property type="component" value="Unassembled WGS sequence"/>
</dbReference>
<feature type="compositionally biased region" description="Polar residues" evidence="1">
    <location>
        <begin position="789"/>
        <end position="799"/>
    </location>
</feature>
<proteinExistence type="predicted"/>
<feature type="region of interest" description="Disordered" evidence="1">
    <location>
        <begin position="139"/>
        <end position="222"/>
    </location>
</feature>
<dbReference type="EMBL" id="CAXAMN010007779">
    <property type="protein sequence ID" value="CAK9022798.1"/>
    <property type="molecule type" value="Genomic_DNA"/>
</dbReference>
<keyword evidence="3" id="KW-1185">Reference proteome</keyword>
<feature type="compositionally biased region" description="Polar residues" evidence="1">
    <location>
        <begin position="771"/>
        <end position="782"/>
    </location>
</feature>
<evidence type="ECO:0000313" key="2">
    <source>
        <dbReference type="EMBL" id="CAK9022798.1"/>
    </source>
</evidence>
<comment type="caution">
    <text evidence="2">The sequence shown here is derived from an EMBL/GenBank/DDBJ whole genome shotgun (WGS) entry which is preliminary data.</text>
</comment>
<feature type="region of interest" description="Disordered" evidence="1">
    <location>
        <begin position="628"/>
        <end position="687"/>
    </location>
</feature>
<sequence length="941" mass="104809">MTPRLQLRRKERVIGQLEIDRILTPSIRDAYESLPLHTDPLGETEPPPPAGWAGRASVAPAGAADGGGPRAGDGLQRKQTDSLAPGAEPSERHLAYQLSVSVRNVIPADKDESAVVFFSGCFSLLEDWLAEIRGLNERDRKHRREEKPQTKPDKREEDPKKWCEEGEKSEEEETTGENKLISQLTRPRQEEEEATASQASQEAVHPAGTRAPALRKRPASHVASEEKVTRLHLFRELAAVQLRGLGLVELAQASYYEGHIKLAGFVEGLGKEDDFLTFRATGTQTDHMTELLSDPQRRIFQLHVCGPSCGRRESGPDIIHAAGYWVVEEEEKKPWQTMYDEGPAKVGAEDEMGALRKLHEERKGADRREDRPPSEESEKKSKAKEKKKKKKQKEKLKKQEKEPGPKKGADVEEDSALLERGQKALSALYGGTCLDPDAETRSRLLKRAKRFGGRSSKKRRRSSSEDTSDSSTTSETEEDEFGEGLFEERKRALRLTRRYPGSLAAQTVASMKESLLTQSGSLYAQDRKTLPPIFSQFYRSEMQALCSPSMSQELLTLSQGADLLLRGHPARALDLLAQRVKALDQQIRGGHWTVARQLELVSADSVGLSKGPEGQEAAKLAREELRDRLASQRPYGSGSGSGGRDKGEGAKQAKGSKRVWKGTDEQRTQRALELEDKGTEAEAREETRAIERLLEDCREEGLRRKKTKDGEQQVGPRPHVELGREPQGSQTKDERSVALWESRGRDIVVRREDDAALGPPGDVDFLEGEQDSQSAGVGSEKQQGGLGDTASQTYTSPLKSGSRRMVLEASNRQAFEQCRYNLATACRKKGLRFEEIGEPLLEALKVQEKAYARCSETKGDLFPLPLPSSLKPDTPPGFCTDALVQALNSLYGTKTLTRVREDKVRLTMVERLEKVVGESELEKCELPDLDFGEFFKARYFK</sequence>
<feature type="region of interest" description="Disordered" evidence="1">
    <location>
        <begin position="34"/>
        <end position="90"/>
    </location>
</feature>
<feature type="region of interest" description="Disordered" evidence="1">
    <location>
        <begin position="358"/>
        <end position="413"/>
    </location>
</feature>
<evidence type="ECO:0000313" key="3">
    <source>
        <dbReference type="Proteomes" id="UP001642484"/>
    </source>
</evidence>
<feature type="compositionally biased region" description="Basic and acidic residues" evidence="1">
    <location>
        <begin position="358"/>
        <end position="380"/>
    </location>
</feature>
<feature type="region of interest" description="Disordered" evidence="1">
    <location>
        <begin position="447"/>
        <end position="483"/>
    </location>
</feature>
<evidence type="ECO:0000256" key="1">
    <source>
        <dbReference type="SAM" id="MobiDB-lite"/>
    </source>
</evidence>
<feature type="compositionally biased region" description="Basic and acidic residues" evidence="1">
    <location>
        <begin position="397"/>
        <end position="410"/>
    </location>
</feature>
<feature type="compositionally biased region" description="Basic residues" evidence="1">
    <location>
        <begin position="381"/>
        <end position="396"/>
    </location>
</feature>
<feature type="compositionally biased region" description="Basic residues" evidence="1">
    <location>
        <begin position="447"/>
        <end position="461"/>
    </location>
</feature>